<keyword evidence="1" id="KW-0732">Signal</keyword>
<name>A0AA97P8F7_PYRO3</name>
<gene>
    <name evidence="2" type="ORF">OOU_Y34scaffold00116g7</name>
</gene>
<sequence length="172" mass="19376">MHREKALFWGTISVLMCAASRFQALGQSANRPRNIYTFPRIPVEGCQGHTNHSSNYYIALGLIGSVTAAKKLFDAVGSEQCNPEFLKGGVGLKNVIETVEEWLGWEHGEQRRPFLDAEQSVLRHLGSQIQRFCSRTKIVRAELVLRWVTTGESSVFRLNAFQDRILQQQQGG</sequence>
<dbReference type="Proteomes" id="UP000011086">
    <property type="component" value="Unassembled WGS sequence"/>
</dbReference>
<reference evidence="2" key="1">
    <citation type="journal article" date="2012" name="PLoS Genet.">
        <title>Comparative analysis of the genomes of two field isolates of the rice blast fungus Magnaporthe oryzae.</title>
        <authorList>
            <person name="Xue M."/>
            <person name="Yang J."/>
            <person name="Li Z."/>
            <person name="Hu S."/>
            <person name="Yao N."/>
            <person name="Dean R.A."/>
            <person name="Zhao W."/>
            <person name="Shen M."/>
            <person name="Zhang H."/>
            <person name="Li C."/>
            <person name="Liu L."/>
            <person name="Cao L."/>
            <person name="Xu X."/>
            <person name="Xing Y."/>
            <person name="Hsiang T."/>
            <person name="Zhang Z."/>
            <person name="Xu J.R."/>
            <person name="Peng Y.L."/>
        </authorList>
    </citation>
    <scope>NUCLEOTIDE SEQUENCE</scope>
    <source>
        <strain evidence="2">Y34</strain>
    </source>
</reference>
<proteinExistence type="predicted"/>
<feature type="signal peptide" evidence="1">
    <location>
        <begin position="1"/>
        <end position="19"/>
    </location>
</feature>
<evidence type="ECO:0000256" key="1">
    <source>
        <dbReference type="SAM" id="SignalP"/>
    </source>
</evidence>
<organism evidence="2">
    <name type="scientific">Pyricularia oryzae (strain Y34)</name>
    <name type="common">Rice blast fungus</name>
    <name type="synonym">Magnaporthe oryzae</name>
    <dbReference type="NCBI Taxonomy" id="1143189"/>
    <lineage>
        <taxon>Eukaryota</taxon>
        <taxon>Fungi</taxon>
        <taxon>Dikarya</taxon>
        <taxon>Ascomycota</taxon>
        <taxon>Pezizomycotina</taxon>
        <taxon>Sordariomycetes</taxon>
        <taxon>Sordariomycetidae</taxon>
        <taxon>Magnaporthales</taxon>
        <taxon>Pyriculariaceae</taxon>
        <taxon>Pyricularia</taxon>
    </lineage>
</organism>
<feature type="chain" id="PRO_5041653253" evidence="1">
    <location>
        <begin position="20"/>
        <end position="172"/>
    </location>
</feature>
<dbReference type="EMBL" id="JH793601">
    <property type="protein sequence ID" value="ELQ43968.1"/>
    <property type="molecule type" value="Genomic_DNA"/>
</dbReference>
<protein>
    <submittedName>
        <fullName evidence="2">Uncharacterized protein</fullName>
    </submittedName>
</protein>
<dbReference type="AlphaFoldDB" id="A0AA97P8F7"/>
<evidence type="ECO:0000313" key="2">
    <source>
        <dbReference type="EMBL" id="ELQ43968.1"/>
    </source>
</evidence>
<accession>A0AA97P8F7</accession>